<dbReference type="AlphaFoldDB" id="A0A7R8WLY7"/>
<keyword evidence="7 9" id="KW-0675">Receptor</keyword>
<evidence type="ECO:0000313" key="10">
    <source>
        <dbReference type="EMBL" id="CAD7231090.1"/>
    </source>
</evidence>
<protein>
    <submittedName>
        <fullName evidence="10">Uncharacterized protein</fullName>
    </submittedName>
</protein>
<dbReference type="PANTHER" id="PTHR24243">
    <property type="entry name" value="G-PROTEIN COUPLED RECEPTOR"/>
    <property type="match status" value="1"/>
</dbReference>
<evidence type="ECO:0000256" key="5">
    <source>
        <dbReference type="ARBA" id="ARBA00023040"/>
    </source>
</evidence>
<evidence type="ECO:0000256" key="6">
    <source>
        <dbReference type="ARBA" id="ARBA00023136"/>
    </source>
</evidence>
<evidence type="ECO:0000256" key="1">
    <source>
        <dbReference type="ARBA" id="ARBA00004141"/>
    </source>
</evidence>
<keyword evidence="5 9" id="KW-0297">G-protein coupled receptor</keyword>
<evidence type="ECO:0000256" key="7">
    <source>
        <dbReference type="ARBA" id="ARBA00023170"/>
    </source>
</evidence>
<keyword evidence="8 9" id="KW-0807">Transducer</keyword>
<dbReference type="EMBL" id="OB663181">
    <property type="protein sequence ID" value="CAD7231090.1"/>
    <property type="molecule type" value="Genomic_DNA"/>
</dbReference>
<dbReference type="Pfam" id="PF00001">
    <property type="entry name" value="7tm_1"/>
    <property type="match status" value="1"/>
</dbReference>
<accession>A0A7R8WLY7</accession>
<dbReference type="InterPro" id="IPR017452">
    <property type="entry name" value="GPCR_Rhodpsn_7TM"/>
</dbReference>
<keyword evidence="6" id="KW-0472">Membrane</keyword>
<evidence type="ECO:0000256" key="8">
    <source>
        <dbReference type="ARBA" id="ARBA00023224"/>
    </source>
</evidence>
<evidence type="ECO:0000256" key="3">
    <source>
        <dbReference type="ARBA" id="ARBA00022692"/>
    </source>
</evidence>
<reference evidence="10" key="1">
    <citation type="submission" date="2020-11" db="EMBL/GenBank/DDBJ databases">
        <authorList>
            <person name="Tran Van P."/>
        </authorList>
    </citation>
    <scope>NUCLEOTIDE SEQUENCE</scope>
</reference>
<dbReference type="OrthoDB" id="5962705at2759"/>
<keyword evidence="4" id="KW-1133">Transmembrane helix</keyword>
<dbReference type="SUPFAM" id="SSF81321">
    <property type="entry name" value="Family A G protein-coupled receptor-like"/>
    <property type="match status" value="1"/>
</dbReference>
<gene>
    <name evidence="10" type="ORF">CTOB1V02_LOCUS8944</name>
</gene>
<sequence>MATGGSPPPDFSREEQRSVIRFLFHKGLTGAAIHRELEDVLRDNAINCLRAVYNLAVSDLVFLVVGLPEELFLLWRRYPYIFGETFCVLRGLIAETSTNASVLTIAAFTVERYIAICYPLRSHVMSKLSRAKRIILIIWFIALIFAIPQISLLSSTLVFFIIPLFLITVLYLRLGIKLKQASFERCASVAHESKKSNSTDAQESASHEMQVMNPKLKYRNHPMDINARLSASRTAVIKVLVAVVLAFFLCWAPFHAQRLMAVYATWTNINSQHFQQAFHYLYSISGILYYTSATINPILYHTLCCRFRYAFKDTFRQCFKRGVRRGRRHWFGRRTMTSGGRNGPDSYLIEWESSSSRGRGGRNRIVQKKIPRTVVFTAREFRSNDVTPPSQVQPVAPGATCPVRLELPAASQKLIFVRSAPASCNSHSVSSASVGKFASYHSAPLHADT</sequence>
<dbReference type="Gene3D" id="1.20.1070.10">
    <property type="entry name" value="Rhodopsin 7-helix transmembrane proteins"/>
    <property type="match status" value="2"/>
</dbReference>
<proteinExistence type="inferred from homology"/>
<comment type="similarity">
    <text evidence="2 9">Belongs to the G-protein coupled receptor 1 family.</text>
</comment>
<dbReference type="GO" id="GO:0008188">
    <property type="term" value="F:neuropeptide receptor activity"/>
    <property type="evidence" value="ECO:0007669"/>
    <property type="project" value="TreeGrafter"/>
</dbReference>
<dbReference type="PROSITE" id="PS00237">
    <property type="entry name" value="G_PROTEIN_RECEP_F1_1"/>
    <property type="match status" value="1"/>
</dbReference>
<keyword evidence="3 9" id="KW-0812">Transmembrane</keyword>
<dbReference type="PROSITE" id="PS50262">
    <property type="entry name" value="G_PROTEIN_RECEP_F1_2"/>
    <property type="match status" value="1"/>
</dbReference>
<name>A0A7R8WLY7_9CRUS</name>
<dbReference type="GO" id="GO:0005886">
    <property type="term" value="C:plasma membrane"/>
    <property type="evidence" value="ECO:0007669"/>
    <property type="project" value="TreeGrafter"/>
</dbReference>
<dbReference type="PRINTS" id="PR00237">
    <property type="entry name" value="GPCRRHODOPSN"/>
</dbReference>
<dbReference type="PANTHER" id="PTHR24243:SF208">
    <property type="entry name" value="PYROKININ-1 RECEPTOR"/>
    <property type="match status" value="1"/>
</dbReference>
<dbReference type="InterPro" id="IPR000276">
    <property type="entry name" value="GPCR_Rhodpsn"/>
</dbReference>
<organism evidence="10">
    <name type="scientific">Cyprideis torosa</name>
    <dbReference type="NCBI Taxonomy" id="163714"/>
    <lineage>
        <taxon>Eukaryota</taxon>
        <taxon>Metazoa</taxon>
        <taxon>Ecdysozoa</taxon>
        <taxon>Arthropoda</taxon>
        <taxon>Crustacea</taxon>
        <taxon>Oligostraca</taxon>
        <taxon>Ostracoda</taxon>
        <taxon>Podocopa</taxon>
        <taxon>Podocopida</taxon>
        <taxon>Cytherocopina</taxon>
        <taxon>Cytheroidea</taxon>
        <taxon>Cytherideidae</taxon>
        <taxon>Cyprideis</taxon>
    </lineage>
</organism>
<evidence type="ECO:0000256" key="2">
    <source>
        <dbReference type="ARBA" id="ARBA00010663"/>
    </source>
</evidence>
<evidence type="ECO:0000256" key="4">
    <source>
        <dbReference type="ARBA" id="ARBA00022989"/>
    </source>
</evidence>
<evidence type="ECO:0000256" key="9">
    <source>
        <dbReference type="RuleBase" id="RU000688"/>
    </source>
</evidence>
<comment type="subcellular location">
    <subcellularLocation>
        <location evidence="1">Membrane</location>
        <topology evidence="1">Multi-pass membrane protein</topology>
    </subcellularLocation>
</comment>